<feature type="transmembrane region" description="Helical" evidence="1">
    <location>
        <begin position="30"/>
        <end position="58"/>
    </location>
</feature>
<sequence length="129" mass="14931">MFSIAGCSIFLEAFVFRLVLVGTHLRKSSYFLPFLISNAMTLLVFASLAVVSVVLTMFPHLSDSWRFFLEWSDQLKQPVSEEDAYGLTKSLAVWNLFEVVLCIPLQVIVFRAYRVLKYFEKAYLPLYEE</sequence>
<accession>A0A915DN94</accession>
<name>A0A915DN94_9BILA</name>
<keyword evidence="1" id="KW-0472">Membrane</keyword>
<dbReference type="AlphaFoldDB" id="A0A915DN94"/>
<dbReference type="WBParaSite" id="jg21161">
    <property type="protein sequence ID" value="jg21161"/>
    <property type="gene ID" value="jg21161"/>
</dbReference>
<protein>
    <submittedName>
        <fullName evidence="3">Uncharacterized protein</fullName>
    </submittedName>
</protein>
<evidence type="ECO:0000313" key="3">
    <source>
        <dbReference type="WBParaSite" id="jg21161"/>
    </source>
</evidence>
<keyword evidence="1" id="KW-0812">Transmembrane</keyword>
<feature type="transmembrane region" description="Helical" evidence="1">
    <location>
        <begin position="92"/>
        <end position="113"/>
    </location>
</feature>
<organism evidence="2 3">
    <name type="scientific">Ditylenchus dipsaci</name>
    <dbReference type="NCBI Taxonomy" id="166011"/>
    <lineage>
        <taxon>Eukaryota</taxon>
        <taxon>Metazoa</taxon>
        <taxon>Ecdysozoa</taxon>
        <taxon>Nematoda</taxon>
        <taxon>Chromadorea</taxon>
        <taxon>Rhabditida</taxon>
        <taxon>Tylenchina</taxon>
        <taxon>Tylenchomorpha</taxon>
        <taxon>Sphaerularioidea</taxon>
        <taxon>Anguinidae</taxon>
        <taxon>Anguininae</taxon>
        <taxon>Ditylenchus</taxon>
    </lineage>
</organism>
<dbReference type="Proteomes" id="UP000887574">
    <property type="component" value="Unplaced"/>
</dbReference>
<proteinExistence type="predicted"/>
<reference evidence="3" key="1">
    <citation type="submission" date="2022-11" db="UniProtKB">
        <authorList>
            <consortium name="WormBaseParasite"/>
        </authorList>
    </citation>
    <scope>IDENTIFICATION</scope>
</reference>
<keyword evidence="1" id="KW-1133">Transmembrane helix</keyword>
<evidence type="ECO:0000313" key="2">
    <source>
        <dbReference type="Proteomes" id="UP000887574"/>
    </source>
</evidence>
<keyword evidence="2" id="KW-1185">Reference proteome</keyword>
<evidence type="ECO:0000256" key="1">
    <source>
        <dbReference type="SAM" id="Phobius"/>
    </source>
</evidence>